<dbReference type="EnsemblPlants" id="OPUNC01G06130.1">
    <property type="protein sequence ID" value="OPUNC01G06130.1"/>
    <property type="gene ID" value="OPUNC01G06130"/>
</dbReference>
<sequence length="149" mass="16198">MPPVVSSLPRPEDAPPSDLAVARVGLEWWLAAGRTRLRGGGAAAGRGRSVRKAAGRRWGRAEAASTRSVLARQQLATAQQGTDAWWRAGEIEDIKLVGTLYLCDYSTLSATVRYWTEAIAECLHRHGRKCIVTDSYGPADRARNARGNV</sequence>
<dbReference type="AlphaFoldDB" id="A0A0E0JF89"/>
<protein>
    <submittedName>
        <fullName evidence="1">Uncharacterized protein</fullName>
    </submittedName>
</protein>
<name>A0A0E0JF89_ORYPU</name>
<dbReference type="Gramene" id="OPUNC01G06130.1">
    <property type="protein sequence ID" value="OPUNC01G06130.1"/>
    <property type="gene ID" value="OPUNC01G06130"/>
</dbReference>
<accession>A0A0E0JF89</accession>
<keyword evidence="2" id="KW-1185">Reference proteome</keyword>
<reference evidence="1" key="2">
    <citation type="submission" date="2018-05" db="EMBL/GenBank/DDBJ databases">
        <title>OpunRS2 (Oryza punctata Reference Sequence Version 2).</title>
        <authorList>
            <person name="Zhang J."/>
            <person name="Kudrna D."/>
            <person name="Lee S."/>
            <person name="Talag J."/>
            <person name="Welchert J."/>
            <person name="Wing R.A."/>
        </authorList>
    </citation>
    <scope>NUCLEOTIDE SEQUENCE [LARGE SCALE GENOMIC DNA]</scope>
</reference>
<reference evidence="1" key="1">
    <citation type="submission" date="2015-04" db="UniProtKB">
        <authorList>
            <consortium name="EnsemblPlants"/>
        </authorList>
    </citation>
    <scope>IDENTIFICATION</scope>
</reference>
<proteinExistence type="predicted"/>
<organism evidence="1">
    <name type="scientific">Oryza punctata</name>
    <name type="common">Red rice</name>
    <dbReference type="NCBI Taxonomy" id="4537"/>
    <lineage>
        <taxon>Eukaryota</taxon>
        <taxon>Viridiplantae</taxon>
        <taxon>Streptophyta</taxon>
        <taxon>Embryophyta</taxon>
        <taxon>Tracheophyta</taxon>
        <taxon>Spermatophyta</taxon>
        <taxon>Magnoliopsida</taxon>
        <taxon>Liliopsida</taxon>
        <taxon>Poales</taxon>
        <taxon>Poaceae</taxon>
        <taxon>BOP clade</taxon>
        <taxon>Oryzoideae</taxon>
        <taxon>Oryzeae</taxon>
        <taxon>Oryzinae</taxon>
        <taxon>Oryza</taxon>
    </lineage>
</organism>
<evidence type="ECO:0000313" key="1">
    <source>
        <dbReference type="EnsemblPlants" id="OPUNC01G06130.1"/>
    </source>
</evidence>
<dbReference type="HOGENOM" id="CLU_1752674_0_0_1"/>
<dbReference type="Proteomes" id="UP000026962">
    <property type="component" value="Chromosome 1"/>
</dbReference>
<evidence type="ECO:0000313" key="2">
    <source>
        <dbReference type="Proteomes" id="UP000026962"/>
    </source>
</evidence>